<dbReference type="FunFam" id="3.40.190.10:FF:000150">
    <property type="entry name" value="Glutamate receptor 2.7"/>
    <property type="match status" value="1"/>
</dbReference>
<evidence type="ECO:0000256" key="11">
    <source>
        <dbReference type="SAM" id="MobiDB-lite"/>
    </source>
</evidence>
<dbReference type="RefSeq" id="XP_052157819.1">
    <property type="nucleotide sequence ID" value="XM_052301859.1"/>
</dbReference>
<reference evidence="14" key="1">
    <citation type="submission" date="2015-06" db="UniProtKB">
        <authorList>
            <consortium name="EnsemblPlants"/>
        </authorList>
    </citation>
    <scope>IDENTIFICATION</scope>
</reference>
<feature type="compositionally biased region" description="Basic and acidic residues" evidence="11">
    <location>
        <begin position="189"/>
        <end position="198"/>
    </location>
</feature>
<protein>
    <recommendedName>
        <fullName evidence="13">Ionotropic glutamate receptor C-terminal domain-containing protein</fullName>
    </recommendedName>
</protein>
<feature type="compositionally biased region" description="Basic and acidic residues" evidence="11">
    <location>
        <begin position="622"/>
        <end position="631"/>
    </location>
</feature>
<feature type="domain" description="Ionotropic glutamate receptor C-terminal" evidence="13">
    <location>
        <begin position="214"/>
        <end position="546"/>
    </location>
</feature>
<keyword evidence="2" id="KW-0813">Transport</keyword>
<organism evidence="14 15">
    <name type="scientific">Oryza glaberrima</name>
    <name type="common">African rice</name>
    <dbReference type="NCBI Taxonomy" id="4538"/>
    <lineage>
        <taxon>Eukaryota</taxon>
        <taxon>Viridiplantae</taxon>
        <taxon>Streptophyta</taxon>
        <taxon>Embryophyta</taxon>
        <taxon>Tracheophyta</taxon>
        <taxon>Spermatophyta</taxon>
        <taxon>Magnoliopsida</taxon>
        <taxon>Liliopsida</taxon>
        <taxon>Poales</taxon>
        <taxon>Poaceae</taxon>
        <taxon>BOP clade</taxon>
        <taxon>Oryzoideae</taxon>
        <taxon>Oryzeae</taxon>
        <taxon>Oryzinae</taxon>
        <taxon>Oryza</taxon>
    </lineage>
</organism>
<keyword evidence="3 12" id="KW-0812">Transmembrane</keyword>
<gene>
    <name evidence="14" type="primary">LOC127775602</name>
</gene>
<feature type="transmembrane region" description="Helical" evidence="12">
    <location>
        <begin position="563"/>
        <end position="587"/>
    </location>
</feature>
<evidence type="ECO:0000256" key="4">
    <source>
        <dbReference type="ARBA" id="ARBA00022989"/>
    </source>
</evidence>
<dbReference type="Proteomes" id="UP000007306">
    <property type="component" value="Chromosome 6"/>
</dbReference>
<dbReference type="STRING" id="4538.I1Q070"/>
<dbReference type="FunFam" id="1.10.287.70:FF:000200">
    <property type="entry name" value="Glutamate receptor 2.8"/>
    <property type="match status" value="1"/>
</dbReference>
<keyword evidence="9" id="KW-1071">Ligand-gated ion channel</keyword>
<evidence type="ECO:0000256" key="9">
    <source>
        <dbReference type="ARBA" id="ARBA00023286"/>
    </source>
</evidence>
<evidence type="ECO:0000256" key="3">
    <source>
        <dbReference type="ARBA" id="ARBA00022692"/>
    </source>
</evidence>
<sequence length="670" mass="74040">MGCAAKDLTKNAMAFVISRELQRLNKEVNFAAFLDNPNIADVHNQSILLWSYDVIPATATSTEICRLFSSVVQTIEIELGQGGVLVARRTHADSADTISFYQLAEKLKLSPYEIVTITGEGARGVCSRTSYSGLPQNRSTSNCSFDISSNGNGAVTEDSQSASVGHSRVGLAVTHGTKTPLNPKTQRRNAIESKDKCSKSSCGSGSEKSNETLRIAVTRKYGFQNFLNITDLPNGKINATGFSIEVFENAMKKLDHPPCYMFCLFEGSYDDLVGSVSSGKFNATVGDVSITAERERHVDFTMPYTQSGLSILVLAEKYSKPRIQWIFIKPLTWQLWLAAVSSFLYIAFVVWMIERPRNQEYQGSSSRQISTSLYFAFSTMTFSHGQIIRSPMSKIVVVIWCFAVVILVQSYTASLSSMLTTSRLRPSVVDLDQLRHNNDYVGYQNKSFVYSLLNQTFKEDRLKPYANGKEYAEALRRGKVSAIVDEIPYIRSFMSDQNNSNEFWVFPQTYNILGFAFGFPIGSPLVHNLSVAILDMTRITNKTVSQLTDDHGSHSTPLTLENFSGLFVIVGSVSTLMLLISIVRLVVSRCSETANTNAPSIDDDNGDEESNPQQNDTEEPLLEARDNDSRSADQNGSFAADQEPSQMQSGTSNGHVPAQAQHIQIEMSPA</sequence>
<keyword evidence="5" id="KW-0406">Ion transport</keyword>
<keyword evidence="15" id="KW-1185">Reference proteome</keyword>
<evidence type="ECO:0000256" key="1">
    <source>
        <dbReference type="ARBA" id="ARBA00004141"/>
    </source>
</evidence>
<evidence type="ECO:0000259" key="13">
    <source>
        <dbReference type="SMART" id="SM00079"/>
    </source>
</evidence>
<dbReference type="PANTHER" id="PTHR18966">
    <property type="entry name" value="IONOTROPIC GLUTAMATE RECEPTOR"/>
    <property type="match status" value="1"/>
</dbReference>
<feature type="compositionally biased region" description="Acidic residues" evidence="11">
    <location>
        <begin position="601"/>
        <end position="621"/>
    </location>
</feature>
<dbReference type="SUPFAM" id="SSF81324">
    <property type="entry name" value="Voltage-gated potassium channels"/>
    <property type="match status" value="1"/>
</dbReference>
<dbReference type="SUPFAM" id="SSF53850">
    <property type="entry name" value="Periplasmic binding protein-like II"/>
    <property type="match status" value="1"/>
</dbReference>
<feature type="transmembrane region" description="Helical" evidence="12">
    <location>
        <begin position="373"/>
        <end position="389"/>
    </location>
</feature>
<dbReference type="InterPro" id="IPR001320">
    <property type="entry name" value="Iontro_rcpt_C"/>
</dbReference>
<keyword evidence="6 12" id="KW-0472">Membrane</keyword>
<feature type="transmembrane region" description="Helical" evidence="12">
    <location>
        <begin position="333"/>
        <end position="353"/>
    </location>
</feature>
<dbReference type="eggNOG" id="KOG1052">
    <property type="taxonomic scope" value="Eukaryota"/>
</dbReference>
<accession>I1Q070</accession>
<dbReference type="KEGG" id="ogl:127775602"/>
<feature type="region of interest" description="Disordered" evidence="11">
    <location>
        <begin position="595"/>
        <end position="670"/>
    </location>
</feature>
<keyword evidence="10" id="KW-0407">Ion channel</keyword>
<dbReference type="Gene3D" id="1.10.287.70">
    <property type="match status" value="1"/>
</dbReference>
<keyword evidence="8" id="KW-0325">Glycoprotein</keyword>
<feature type="transmembrane region" description="Helical" evidence="12">
    <location>
        <begin position="395"/>
        <end position="415"/>
    </location>
</feature>
<evidence type="ECO:0000313" key="14">
    <source>
        <dbReference type="EnsemblPlants" id="ORGLA06G0053300.1"/>
    </source>
</evidence>
<dbReference type="EnsemblPlants" id="ORGLA06G0053300.1">
    <property type="protein sequence ID" value="ORGLA06G0053300.1"/>
    <property type="gene ID" value="ORGLA06G0053300"/>
</dbReference>
<evidence type="ECO:0000256" key="12">
    <source>
        <dbReference type="SAM" id="Phobius"/>
    </source>
</evidence>
<evidence type="ECO:0000256" key="5">
    <source>
        <dbReference type="ARBA" id="ARBA00023065"/>
    </source>
</evidence>
<dbReference type="Pfam" id="PF00060">
    <property type="entry name" value="Lig_chan"/>
    <property type="match status" value="1"/>
</dbReference>
<dbReference type="AlphaFoldDB" id="I1Q070"/>
<evidence type="ECO:0000256" key="8">
    <source>
        <dbReference type="ARBA" id="ARBA00023180"/>
    </source>
</evidence>
<dbReference type="InterPro" id="IPR015683">
    <property type="entry name" value="Ionotropic_Glu_rcpt"/>
</dbReference>
<dbReference type="SMART" id="SM00079">
    <property type="entry name" value="PBPe"/>
    <property type="match status" value="1"/>
</dbReference>
<dbReference type="Gramene" id="ORGLA06G0053300.1">
    <property type="protein sequence ID" value="ORGLA06G0053300.1"/>
    <property type="gene ID" value="ORGLA06G0053300"/>
</dbReference>
<dbReference type="GO" id="GO:0016020">
    <property type="term" value="C:membrane"/>
    <property type="evidence" value="ECO:0007669"/>
    <property type="project" value="UniProtKB-SubCell"/>
</dbReference>
<evidence type="ECO:0000256" key="2">
    <source>
        <dbReference type="ARBA" id="ARBA00022448"/>
    </source>
</evidence>
<proteinExistence type="predicted"/>
<dbReference type="CDD" id="cd13686">
    <property type="entry name" value="GluR_Plant"/>
    <property type="match status" value="1"/>
</dbReference>
<name>I1Q070_ORYGL</name>
<evidence type="ECO:0000256" key="6">
    <source>
        <dbReference type="ARBA" id="ARBA00023136"/>
    </source>
</evidence>
<dbReference type="InterPro" id="IPR019594">
    <property type="entry name" value="Glu/Gly-bd"/>
</dbReference>
<evidence type="ECO:0000256" key="10">
    <source>
        <dbReference type="ARBA" id="ARBA00023303"/>
    </source>
</evidence>
<dbReference type="GeneID" id="127775602"/>
<dbReference type="HOGENOM" id="CLU_007358_0_2_1"/>
<feature type="region of interest" description="Disordered" evidence="11">
    <location>
        <begin position="174"/>
        <end position="208"/>
    </location>
</feature>
<keyword evidence="7" id="KW-0675">Receptor</keyword>
<keyword evidence="4 12" id="KW-1133">Transmembrane helix</keyword>
<dbReference type="Pfam" id="PF10613">
    <property type="entry name" value="Lig_chan-Glu_bd"/>
    <property type="match status" value="1"/>
</dbReference>
<feature type="compositionally biased region" description="Polar residues" evidence="11">
    <location>
        <begin position="632"/>
        <end position="654"/>
    </location>
</feature>
<dbReference type="GO" id="GO:0015276">
    <property type="term" value="F:ligand-gated monoatomic ion channel activity"/>
    <property type="evidence" value="ECO:0007669"/>
    <property type="project" value="InterPro"/>
</dbReference>
<dbReference type="OMA" id="QHIQIEM"/>
<evidence type="ECO:0000313" key="15">
    <source>
        <dbReference type="Proteomes" id="UP000007306"/>
    </source>
</evidence>
<reference evidence="14 15" key="2">
    <citation type="submission" date="2018-04" db="EMBL/GenBank/DDBJ databases">
        <title>OglaRS2 (Oryza glaberrima Reference Sequence Version 2).</title>
        <authorList>
            <person name="Zhang J."/>
            <person name="Kudrna D."/>
            <person name="Lee S."/>
            <person name="Talag J."/>
            <person name="Rajasekar S."/>
            <person name="Wing R.A."/>
        </authorList>
    </citation>
    <scope>NUCLEOTIDE SEQUENCE [LARGE SCALE GENOMIC DNA]</scope>
    <source>
        <strain evidence="14 15">cv. IRGC 96717</strain>
    </source>
</reference>
<dbReference type="Gene3D" id="3.40.190.10">
    <property type="entry name" value="Periplasmic binding protein-like II"/>
    <property type="match status" value="1"/>
</dbReference>
<evidence type="ECO:0000256" key="7">
    <source>
        <dbReference type="ARBA" id="ARBA00023170"/>
    </source>
</evidence>
<comment type="subcellular location">
    <subcellularLocation>
        <location evidence="1">Membrane</location>
        <topology evidence="1">Multi-pass membrane protein</topology>
    </subcellularLocation>
</comment>